<organism evidence="2 3">
    <name type="scientific">Haloplanus litoreus</name>
    <dbReference type="NCBI Taxonomy" id="767515"/>
    <lineage>
        <taxon>Archaea</taxon>
        <taxon>Methanobacteriati</taxon>
        <taxon>Methanobacteriota</taxon>
        <taxon>Stenosarchaea group</taxon>
        <taxon>Halobacteria</taxon>
        <taxon>Halobacteriales</taxon>
        <taxon>Haloferacaceae</taxon>
        <taxon>Haloplanus</taxon>
    </lineage>
</organism>
<gene>
    <name evidence="2" type="ORF">ACFQKE_12435</name>
</gene>
<evidence type="ECO:0000313" key="3">
    <source>
        <dbReference type="Proteomes" id="UP001596434"/>
    </source>
</evidence>
<evidence type="ECO:0000313" key="2">
    <source>
        <dbReference type="EMBL" id="MFC7256090.1"/>
    </source>
</evidence>
<comment type="caution">
    <text evidence="2">The sequence shown here is derived from an EMBL/GenBank/DDBJ whole genome shotgun (WGS) entry which is preliminary data.</text>
</comment>
<reference evidence="2 3" key="1">
    <citation type="journal article" date="2019" name="Int. J. Syst. Evol. Microbiol.">
        <title>The Global Catalogue of Microorganisms (GCM) 10K type strain sequencing project: providing services to taxonomists for standard genome sequencing and annotation.</title>
        <authorList>
            <consortium name="The Broad Institute Genomics Platform"/>
            <consortium name="The Broad Institute Genome Sequencing Center for Infectious Disease"/>
            <person name="Wu L."/>
            <person name="Ma J."/>
        </authorList>
    </citation>
    <scope>NUCLEOTIDE SEQUENCE [LARGE SCALE GENOMIC DNA]</scope>
    <source>
        <strain evidence="2 3">GX21</strain>
    </source>
</reference>
<dbReference type="EMBL" id="JBHTAT010000001">
    <property type="protein sequence ID" value="MFC7256090.1"/>
    <property type="molecule type" value="Genomic_DNA"/>
</dbReference>
<dbReference type="Proteomes" id="UP001596434">
    <property type="component" value="Unassembled WGS sequence"/>
</dbReference>
<accession>A0ABD5ZZG0</accession>
<dbReference type="RefSeq" id="WP_379704600.1">
    <property type="nucleotide sequence ID" value="NZ_JBHTAT010000001.1"/>
</dbReference>
<protein>
    <submittedName>
        <fullName evidence="2">Uncharacterized protein</fullName>
    </submittedName>
</protein>
<proteinExistence type="predicted"/>
<sequence>MVAEYFSDNRTELFEFAEALIDYDTQNAAGRSVRSESATEAEMATNRSSPEGR</sequence>
<name>A0ABD5ZZG0_9EURY</name>
<dbReference type="AlphaFoldDB" id="A0ABD5ZZG0"/>
<keyword evidence="3" id="KW-1185">Reference proteome</keyword>
<feature type="region of interest" description="Disordered" evidence="1">
    <location>
        <begin position="29"/>
        <end position="53"/>
    </location>
</feature>
<dbReference type="GeneID" id="96954471"/>
<evidence type="ECO:0000256" key="1">
    <source>
        <dbReference type="SAM" id="MobiDB-lite"/>
    </source>
</evidence>